<dbReference type="Proteomes" id="UP000249066">
    <property type="component" value="Unassembled WGS sequence"/>
</dbReference>
<dbReference type="AlphaFoldDB" id="A0A2W5A6H0"/>
<organism evidence="2 3">
    <name type="scientific">Sphingomonas sanxanigenens</name>
    <dbReference type="NCBI Taxonomy" id="397260"/>
    <lineage>
        <taxon>Bacteria</taxon>
        <taxon>Pseudomonadati</taxon>
        <taxon>Pseudomonadota</taxon>
        <taxon>Alphaproteobacteria</taxon>
        <taxon>Sphingomonadales</taxon>
        <taxon>Sphingomonadaceae</taxon>
        <taxon>Sphingomonas</taxon>
    </lineage>
</organism>
<dbReference type="EMBL" id="QFNN01000075">
    <property type="protein sequence ID" value="PZO88996.1"/>
    <property type="molecule type" value="Genomic_DNA"/>
</dbReference>
<keyword evidence="1" id="KW-0732">Signal</keyword>
<evidence type="ECO:0000313" key="3">
    <source>
        <dbReference type="Proteomes" id="UP000249066"/>
    </source>
</evidence>
<sequence length="137" mass="14492">MRRIMILAGAAALAALPAFALAAGINPLAELDALFKGRAPEAPVDCVQLRGSYGLRIVGGTTIIIRHRNGLIYRSDPAGGCPFQSGSYQLATNPSDVRLCKGDPVGVVDVQRGVQIGACDVGQWTPYRRISDKAFNP</sequence>
<proteinExistence type="predicted"/>
<feature type="signal peptide" evidence="1">
    <location>
        <begin position="1"/>
        <end position="22"/>
    </location>
</feature>
<name>A0A2W5A6H0_9SPHN</name>
<protein>
    <submittedName>
        <fullName evidence="2">Uncharacterized protein</fullName>
    </submittedName>
</protein>
<feature type="chain" id="PRO_5016092826" evidence="1">
    <location>
        <begin position="23"/>
        <end position="137"/>
    </location>
</feature>
<accession>A0A2W5A6H0</accession>
<reference evidence="2 3" key="1">
    <citation type="submission" date="2017-08" db="EMBL/GenBank/DDBJ databases">
        <title>Infants hospitalized years apart are colonized by the same room-sourced microbial strains.</title>
        <authorList>
            <person name="Brooks B."/>
            <person name="Olm M.R."/>
            <person name="Firek B.A."/>
            <person name="Baker R."/>
            <person name="Thomas B.C."/>
            <person name="Morowitz M.J."/>
            <person name="Banfield J.F."/>
        </authorList>
    </citation>
    <scope>NUCLEOTIDE SEQUENCE [LARGE SCALE GENOMIC DNA]</scope>
    <source>
        <strain evidence="2">S2_018_000_R2_101</strain>
    </source>
</reference>
<evidence type="ECO:0000256" key="1">
    <source>
        <dbReference type="SAM" id="SignalP"/>
    </source>
</evidence>
<comment type="caution">
    <text evidence="2">The sequence shown here is derived from an EMBL/GenBank/DDBJ whole genome shotgun (WGS) entry which is preliminary data.</text>
</comment>
<gene>
    <name evidence="2" type="ORF">DI623_11530</name>
</gene>
<evidence type="ECO:0000313" key="2">
    <source>
        <dbReference type="EMBL" id="PZO88996.1"/>
    </source>
</evidence>